<dbReference type="OrthoDB" id="2893090at2759"/>
<evidence type="ECO:0000313" key="2">
    <source>
        <dbReference type="EMBL" id="TRM60464.1"/>
    </source>
</evidence>
<reference evidence="2 3" key="1">
    <citation type="journal article" date="2019" name="New Phytol.">
        <title>Comparative genomics reveals unique wood-decay strategies and fruiting body development in the Schizophyllaceae.</title>
        <authorList>
            <person name="Almasi E."/>
            <person name="Sahu N."/>
            <person name="Krizsan K."/>
            <person name="Balint B."/>
            <person name="Kovacs G.M."/>
            <person name="Kiss B."/>
            <person name="Cseklye J."/>
            <person name="Drula E."/>
            <person name="Henrissat B."/>
            <person name="Nagy I."/>
            <person name="Chovatia M."/>
            <person name="Adam C."/>
            <person name="LaButti K."/>
            <person name="Lipzen A."/>
            <person name="Riley R."/>
            <person name="Grigoriev I.V."/>
            <person name="Nagy L.G."/>
        </authorList>
    </citation>
    <scope>NUCLEOTIDE SEQUENCE [LARGE SCALE GENOMIC DNA]</scope>
    <source>
        <strain evidence="2 3">NL-1724</strain>
    </source>
</reference>
<evidence type="ECO:0000313" key="3">
    <source>
        <dbReference type="Proteomes" id="UP000320762"/>
    </source>
</evidence>
<protein>
    <submittedName>
        <fullName evidence="2">Uncharacterized protein</fullName>
    </submittedName>
</protein>
<name>A0A550C6N6_9AGAR</name>
<feature type="region of interest" description="Disordered" evidence="1">
    <location>
        <begin position="1"/>
        <end position="20"/>
    </location>
</feature>
<dbReference type="Proteomes" id="UP000320762">
    <property type="component" value="Unassembled WGS sequence"/>
</dbReference>
<keyword evidence="3" id="KW-1185">Reference proteome</keyword>
<dbReference type="EMBL" id="VDMD01000022">
    <property type="protein sequence ID" value="TRM60464.1"/>
    <property type="molecule type" value="Genomic_DNA"/>
</dbReference>
<accession>A0A550C6N6</accession>
<gene>
    <name evidence="2" type="ORF">BD626DRAFT_407448</name>
</gene>
<comment type="caution">
    <text evidence="2">The sequence shown here is derived from an EMBL/GenBank/DDBJ whole genome shotgun (WGS) entry which is preliminary data.</text>
</comment>
<dbReference type="AlphaFoldDB" id="A0A550C6N6"/>
<sequence>MRRTSSPPSPSPLSPSSSAAGQASAAALLADLNPIDACNGSNHYGGGHDCAFKSADGIAEGLCHFDASNVLTCVTD</sequence>
<evidence type="ECO:0000256" key="1">
    <source>
        <dbReference type="SAM" id="MobiDB-lite"/>
    </source>
</evidence>
<proteinExistence type="predicted"/>
<organism evidence="2 3">
    <name type="scientific">Schizophyllum amplum</name>
    <dbReference type="NCBI Taxonomy" id="97359"/>
    <lineage>
        <taxon>Eukaryota</taxon>
        <taxon>Fungi</taxon>
        <taxon>Dikarya</taxon>
        <taxon>Basidiomycota</taxon>
        <taxon>Agaricomycotina</taxon>
        <taxon>Agaricomycetes</taxon>
        <taxon>Agaricomycetidae</taxon>
        <taxon>Agaricales</taxon>
        <taxon>Schizophyllaceae</taxon>
        <taxon>Schizophyllum</taxon>
    </lineage>
</organism>